<dbReference type="CDD" id="cd01837">
    <property type="entry name" value="SGNH_plant_lipase_like"/>
    <property type="match status" value="1"/>
</dbReference>
<keyword evidence="3" id="KW-0732">Signal</keyword>
<dbReference type="InterPro" id="IPR036514">
    <property type="entry name" value="SGNH_hydro_sf"/>
</dbReference>
<dbReference type="InterPro" id="IPR035669">
    <property type="entry name" value="SGNH_plant_lipase-like"/>
</dbReference>
<feature type="compositionally biased region" description="Basic and acidic residues" evidence="2">
    <location>
        <begin position="404"/>
        <end position="421"/>
    </location>
</feature>
<reference evidence="4 5" key="1">
    <citation type="submission" date="2024-01" db="EMBL/GenBank/DDBJ databases">
        <authorList>
            <person name="Waweru B."/>
        </authorList>
    </citation>
    <scope>NUCLEOTIDE SEQUENCE [LARGE SCALE GENOMIC DNA]</scope>
</reference>
<proteinExistence type="inferred from homology"/>
<name>A0AAV1R8W4_9ROSI</name>
<dbReference type="InterPro" id="IPR012340">
    <property type="entry name" value="NA-bd_OB-fold"/>
</dbReference>
<dbReference type="InterPro" id="IPR008265">
    <property type="entry name" value="Lipase_GDSL_AS"/>
</dbReference>
<dbReference type="EMBL" id="CAWUPB010000913">
    <property type="protein sequence ID" value="CAK7329264.1"/>
    <property type="molecule type" value="Genomic_DNA"/>
</dbReference>
<gene>
    <name evidence="4" type="ORF">DCAF_LOCUS7013</name>
</gene>
<dbReference type="GO" id="GO:0016298">
    <property type="term" value="F:lipase activity"/>
    <property type="evidence" value="ECO:0007669"/>
    <property type="project" value="InterPro"/>
</dbReference>
<dbReference type="InterPro" id="IPR050592">
    <property type="entry name" value="GDSL_lipolytic_enzyme"/>
</dbReference>
<dbReference type="Gene3D" id="2.40.50.140">
    <property type="entry name" value="Nucleic acid-binding proteins"/>
    <property type="match status" value="1"/>
</dbReference>
<comment type="similarity">
    <text evidence="1">Belongs to the 'GDSL' lipolytic enzyme family.</text>
</comment>
<dbReference type="Pfam" id="PF00657">
    <property type="entry name" value="Lipase_GDSL"/>
    <property type="match status" value="1"/>
</dbReference>
<evidence type="ECO:0000313" key="4">
    <source>
        <dbReference type="EMBL" id="CAK7329264.1"/>
    </source>
</evidence>
<dbReference type="Gene3D" id="3.40.50.1110">
    <property type="entry name" value="SGNH hydrolase"/>
    <property type="match status" value="1"/>
</dbReference>
<evidence type="ECO:0000256" key="1">
    <source>
        <dbReference type="ARBA" id="ARBA00008668"/>
    </source>
</evidence>
<accession>A0AAV1R8W4</accession>
<dbReference type="Proteomes" id="UP001314170">
    <property type="component" value="Unassembled WGS sequence"/>
</dbReference>
<feature type="signal peptide" evidence="3">
    <location>
        <begin position="1"/>
        <end position="24"/>
    </location>
</feature>
<dbReference type="FunFam" id="2.40.50.140:FF:000345">
    <property type="entry name" value="RecQ-mediated genome instability-like protein"/>
    <property type="match status" value="1"/>
</dbReference>
<dbReference type="InterPro" id="IPR032245">
    <property type="entry name" value="RMI2"/>
</dbReference>
<feature type="region of interest" description="Disordered" evidence="2">
    <location>
        <begin position="397"/>
        <end position="421"/>
    </location>
</feature>
<evidence type="ECO:0000313" key="5">
    <source>
        <dbReference type="Proteomes" id="UP001314170"/>
    </source>
</evidence>
<sequence length="656" mass="71806">MGFANSLCSFFLLLLALVLYVANAQPLVPAMFIFGDSVVDAGNNNHLYTIVKANFPPYGRDFVNHKPTGRFCNGKLASDLTAENLGFTSYPPAYLSRKAKGKNLLIGANFASAASGYYETTAKLYHAIPLSQQLQNYKDYQNKIVGIAGKSNASSIISGAIYLVSAGSSDFIQNYYINPLLYKVYTPDQFSALLIQSYTNLIQDLYKLGARKIGVTSLPPLGCLPAAVTLFGSDSNECVAKLNKVAVSFNNKLNATSQSLVNKLSGLNLLVFDIYQPLHDLVTKPGDFGFAEARKACCGTGLVETSILCNAKSPGTCANASEYVFWDGFHPSEAANQILADDLLTSGISLIAFDQALQRPARGCSICWRPTQAWSVKKKKKSYDFVKEIFGIGKEESSESTGTADKDGAGEEADNHTETSDTAKTIFIRKRSREGRGGIFGDQKMDYSLAALKLLCVQLKDARETPSQNALTLGGILFQRAWLQGILVSNDGDGRLLLDDGTGVIELCLSGDFRLRQWDLGMYVMVVGGYFVRTGETPIIKVHKMVDLSAFPDREATWYLEVIEAYKLFYQPLIEDFLQAGYLREGQPITIMHPGIGLFLNKLPAKLLGGHKFLHQLEHALRISAAFLPHGIPTDIGRLMDVAQNSNVEDEPFPED</sequence>
<keyword evidence="5" id="KW-1185">Reference proteome</keyword>
<feature type="chain" id="PRO_5043987703" evidence="3">
    <location>
        <begin position="25"/>
        <end position="656"/>
    </location>
</feature>
<dbReference type="AlphaFoldDB" id="A0AAV1R8W4"/>
<dbReference type="InterPro" id="IPR001087">
    <property type="entry name" value="GDSL"/>
</dbReference>
<dbReference type="PANTHER" id="PTHR45642">
    <property type="entry name" value="GDSL ESTERASE/LIPASE EXL3"/>
    <property type="match status" value="1"/>
</dbReference>
<dbReference type="PROSITE" id="PS01098">
    <property type="entry name" value="LIPASE_GDSL_SER"/>
    <property type="match status" value="1"/>
</dbReference>
<dbReference type="GO" id="GO:0006629">
    <property type="term" value="P:lipid metabolic process"/>
    <property type="evidence" value="ECO:0007669"/>
    <property type="project" value="InterPro"/>
</dbReference>
<dbReference type="FunFam" id="3.40.50.1110:FF:000003">
    <property type="entry name" value="GDSL esterase/lipase APG"/>
    <property type="match status" value="1"/>
</dbReference>
<dbReference type="Pfam" id="PF16100">
    <property type="entry name" value="RMI2"/>
    <property type="match status" value="1"/>
</dbReference>
<dbReference type="SUPFAM" id="SSF52266">
    <property type="entry name" value="SGNH hydrolase"/>
    <property type="match status" value="1"/>
</dbReference>
<protein>
    <submittedName>
        <fullName evidence="4">Uncharacterized protein</fullName>
    </submittedName>
</protein>
<comment type="caution">
    <text evidence="4">The sequence shown here is derived from an EMBL/GenBank/DDBJ whole genome shotgun (WGS) entry which is preliminary data.</text>
</comment>
<organism evidence="4 5">
    <name type="scientific">Dovyalis caffra</name>
    <dbReference type="NCBI Taxonomy" id="77055"/>
    <lineage>
        <taxon>Eukaryota</taxon>
        <taxon>Viridiplantae</taxon>
        <taxon>Streptophyta</taxon>
        <taxon>Embryophyta</taxon>
        <taxon>Tracheophyta</taxon>
        <taxon>Spermatophyta</taxon>
        <taxon>Magnoliopsida</taxon>
        <taxon>eudicotyledons</taxon>
        <taxon>Gunneridae</taxon>
        <taxon>Pentapetalae</taxon>
        <taxon>rosids</taxon>
        <taxon>fabids</taxon>
        <taxon>Malpighiales</taxon>
        <taxon>Salicaceae</taxon>
        <taxon>Flacourtieae</taxon>
        <taxon>Dovyalis</taxon>
    </lineage>
</organism>
<evidence type="ECO:0000256" key="3">
    <source>
        <dbReference type="SAM" id="SignalP"/>
    </source>
</evidence>
<dbReference type="PANTHER" id="PTHR45642:SF67">
    <property type="entry name" value="GDSL-LIKE LIPASE_ACYLHYDROLASE FAMILY PROTEIN, EXPRESSED"/>
    <property type="match status" value="1"/>
</dbReference>
<evidence type="ECO:0000256" key="2">
    <source>
        <dbReference type="SAM" id="MobiDB-lite"/>
    </source>
</evidence>